<dbReference type="EMBL" id="JASCZI010090845">
    <property type="protein sequence ID" value="MED6147110.1"/>
    <property type="molecule type" value="Genomic_DNA"/>
</dbReference>
<keyword evidence="3" id="KW-1185">Reference proteome</keyword>
<protein>
    <recommendedName>
        <fullName evidence="4">Secreted protein</fullName>
    </recommendedName>
</protein>
<reference evidence="2 3" key="1">
    <citation type="journal article" date="2023" name="Plants (Basel)">
        <title>Bridging the Gap: Combining Genomics and Transcriptomics Approaches to Understand Stylosanthes scabra, an Orphan Legume from the Brazilian Caatinga.</title>
        <authorList>
            <person name="Ferreira-Neto J.R.C."/>
            <person name="da Silva M.D."/>
            <person name="Binneck E."/>
            <person name="de Melo N.F."/>
            <person name="da Silva R.H."/>
            <person name="de Melo A.L.T.M."/>
            <person name="Pandolfi V."/>
            <person name="Bustamante F.O."/>
            <person name="Brasileiro-Vidal A.C."/>
            <person name="Benko-Iseppon A.M."/>
        </authorList>
    </citation>
    <scope>NUCLEOTIDE SEQUENCE [LARGE SCALE GENOMIC DNA]</scope>
    <source>
        <tissue evidence="2">Leaves</tissue>
    </source>
</reference>
<organism evidence="2 3">
    <name type="scientific">Stylosanthes scabra</name>
    <dbReference type="NCBI Taxonomy" id="79078"/>
    <lineage>
        <taxon>Eukaryota</taxon>
        <taxon>Viridiplantae</taxon>
        <taxon>Streptophyta</taxon>
        <taxon>Embryophyta</taxon>
        <taxon>Tracheophyta</taxon>
        <taxon>Spermatophyta</taxon>
        <taxon>Magnoliopsida</taxon>
        <taxon>eudicotyledons</taxon>
        <taxon>Gunneridae</taxon>
        <taxon>Pentapetalae</taxon>
        <taxon>rosids</taxon>
        <taxon>fabids</taxon>
        <taxon>Fabales</taxon>
        <taxon>Fabaceae</taxon>
        <taxon>Papilionoideae</taxon>
        <taxon>50 kb inversion clade</taxon>
        <taxon>dalbergioids sensu lato</taxon>
        <taxon>Dalbergieae</taxon>
        <taxon>Pterocarpus clade</taxon>
        <taxon>Stylosanthes</taxon>
    </lineage>
</organism>
<evidence type="ECO:0000313" key="2">
    <source>
        <dbReference type="EMBL" id="MED6147110.1"/>
    </source>
</evidence>
<sequence>MHSPTLCYCSSCRVLPSVANAAATAVAAATSTAVLLIWSGSMDGGSCKREAEPEKLRQADLPWSARATTSCARAAISDFQVKRHVRERRLEALYGLKPSTNPRRTGGEREVGDMSRGNPRRGCSPYQARISLLLTRLVLKFTNFEAPTNPSPQFTKQKRNIFYSIHLGEQRRRRTHSEREKHSSGAGTVAPVSALWRTTNCRAVSARRSVQRRAVAACSSVASLLAHRSALMLRRKKESLPIESISSIASRSTSIREQKFSLLIAMQLFTIPFIREPMKKH</sequence>
<dbReference type="Proteomes" id="UP001341840">
    <property type="component" value="Unassembled WGS sequence"/>
</dbReference>
<evidence type="ECO:0008006" key="4">
    <source>
        <dbReference type="Google" id="ProtNLM"/>
    </source>
</evidence>
<evidence type="ECO:0000313" key="3">
    <source>
        <dbReference type="Proteomes" id="UP001341840"/>
    </source>
</evidence>
<feature type="region of interest" description="Disordered" evidence="1">
    <location>
        <begin position="169"/>
        <end position="188"/>
    </location>
</feature>
<feature type="region of interest" description="Disordered" evidence="1">
    <location>
        <begin position="97"/>
        <end position="120"/>
    </location>
</feature>
<evidence type="ECO:0000256" key="1">
    <source>
        <dbReference type="SAM" id="MobiDB-lite"/>
    </source>
</evidence>
<proteinExistence type="predicted"/>
<name>A0ABU6TFI7_9FABA</name>
<gene>
    <name evidence="2" type="ORF">PIB30_040962</name>
</gene>
<accession>A0ABU6TFI7</accession>
<comment type="caution">
    <text evidence="2">The sequence shown here is derived from an EMBL/GenBank/DDBJ whole genome shotgun (WGS) entry which is preliminary data.</text>
</comment>